<protein>
    <recommendedName>
        <fullName evidence="6">Protein HflC</fullName>
    </recommendedName>
</protein>
<dbReference type="GO" id="GO:0006508">
    <property type="term" value="P:proteolysis"/>
    <property type="evidence" value="ECO:0007669"/>
    <property type="project" value="UniProtKB-KW"/>
</dbReference>
<evidence type="ECO:0000313" key="9">
    <source>
        <dbReference type="EMBL" id="MBM7562637.1"/>
    </source>
</evidence>
<dbReference type="SMART" id="SM00244">
    <property type="entry name" value="PHB"/>
    <property type="match status" value="1"/>
</dbReference>
<comment type="caution">
    <text evidence="9">The sequence shown here is derived from an EMBL/GenBank/DDBJ whole genome shotgun (WGS) entry which is preliminary data.</text>
</comment>
<dbReference type="EMBL" id="JAFBDT010000024">
    <property type="protein sequence ID" value="MBM7562637.1"/>
    <property type="molecule type" value="Genomic_DNA"/>
</dbReference>
<evidence type="ECO:0000313" key="10">
    <source>
        <dbReference type="Proteomes" id="UP000767854"/>
    </source>
</evidence>
<dbReference type="InterPro" id="IPR036013">
    <property type="entry name" value="Band_7/SPFH_dom_sf"/>
</dbReference>
<evidence type="ECO:0000256" key="5">
    <source>
        <dbReference type="ARBA" id="ARBA00023136"/>
    </source>
</evidence>
<dbReference type="PANTHER" id="PTHR42911:SF1">
    <property type="entry name" value="MODULATOR OF FTSH PROTEASE HFLC"/>
    <property type="match status" value="1"/>
</dbReference>
<organism evidence="9 10">
    <name type="scientific">Fusibacter tunisiensis</name>
    <dbReference type="NCBI Taxonomy" id="1008308"/>
    <lineage>
        <taxon>Bacteria</taxon>
        <taxon>Bacillati</taxon>
        <taxon>Bacillota</taxon>
        <taxon>Clostridia</taxon>
        <taxon>Eubacteriales</taxon>
        <taxon>Eubacteriales Family XII. Incertae Sedis</taxon>
        <taxon>Fusibacter</taxon>
    </lineage>
</organism>
<name>A0ABS2MTP1_9FIRM</name>
<reference evidence="9 10" key="1">
    <citation type="submission" date="2021-01" db="EMBL/GenBank/DDBJ databases">
        <title>Genomic Encyclopedia of Type Strains, Phase IV (KMG-IV): sequencing the most valuable type-strain genomes for metagenomic binning, comparative biology and taxonomic classification.</title>
        <authorList>
            <person name="Goeker M."/>
        </authorList>
    </citation>
    <scope>NUCLEOTIDE SEQUENCE [LARGE SCALE GENOMIC DNA]</scope>
    <source>
        <strain evidence="9 10">DSM 24436</strain>
    </source>
</reference>
<dbReference type="InterPro" id="IPR010200">
    <property type="entry name" value="HflC"/>
</dbReference>
<keyword evidence="3 7" id="KW-0812">Transmembrane</keyword>
<evidence type="ECO:0000256" key="6">
    <source>
        <dbReference type="PIRNR" id="PIRNR005651"/>
    </source>
</evidence>
<comment type="similarity">
    <text evidence="2 6">Belongs to the band 7/mec-2 family. HflC subfamily.</text>
</comment>
<evidence type="ECO:0000259" key="8">
    <source>
        <dbReference type="SMART" id="SM00244"/>
    </source>
</evidence>
<feature type="transmembrane region" description="Helical" evidence="7">
    <location>
        <begin position="34"/>
        <end position="55"/>
    </location>
</feature>
<dbReference type="PANTHER" id="PTHR42911">
    <property type="entry name" value="MODULATOR OF FTSH PROTEASE HFLC"/>
    <property type="match status" value="1"/>
</dbReference>
<evidence type="ECO:0000256" key="1">
    <source>
        <dbReference type="ARBA" id="ARBA00004370"/>
    </source>
</evidence>
<dbReference type="Proteomes" id="UP000767854">
    <property type="component" value="Unassembled WGS sequence"/>
</dbReference>
<accession>A0ABS2MTP1</accession>
<keyword evidence="10" id="KW-1185">Reference proteome</keyword>
<dbReference type="InterPro" id="IPR001107">
    <property type="entry name" value="Band_7"/>
</dbReference>
<dbReference type="SUPFAM" id="SSF117892">
    <property type="entry name" value="Band 7/SPFH domain"/>
    <property type="match status" value="1"/>
</dbReference>
<comment type="function">
    <text evidence="6">HflC and HflK could regulate a protease.</text>
</comment>
<comment type="subcellular location">
    <subcellularLocation>
        <location evidence="1">Membrane</location>
    </subcellularLocation>
</comment>
<feature type="domain" description="Band 7" evidence="8">
    <location>
        <begin position="50"/>
        <end position="238"/>
    </location>
</feature>
<evidence type="ECO:0000256" key="2">
    <source>
        <dbReference type="ARBA" id="ARBA00007862"/>
    </source>
</evidence>
<keyword evidence="4 7" id="KW-1133">Transmembrane helix</keyword>
<dbReference type="RefSeq" id="WP_204665065.1">
    <property type="nucleotide sequence ID" value="NZ_JAFBDT010000024.1"/>
</dbReference>
<keyword evidence="9" id="KW-0378">Hydrolase</keyword>
<keyword evidence="5 7" id="KW-0472">Membrane</keyword>
<evidence type="ECO:0000256" key="4">
    <source>
        <dbReference type="ARBA" id="ARBA00022989"/>
    </source>
</evidence>
<proteinExistence type="inferred from homology"/>
<sequence>MNINLNQGENRQDAADFQAYKDKANESLKGGFKFISVLVVVILIIFLLANSLYVVREDEIATIREFGEIKRIVVDPMNTEAEIFNEQDSRFTDVIVDTTKGLKFKIPFITDVEKNTSKTLTYISNSAQINTRDKIKYEINMYAQWNIVHPGIFRTSLGSITRANSKIDEVAYAVVIEQINSLLSTEFLADKDALESVLEEARKALNVNLASQGIKLVDIDIYRTILPPSNIESTYKKMVAEREAIAQQIRSEGMEIYQNTVADTDREVAQIKSAAIEESETIKGEADATALEVYASGFNRDPEFYQFWRTLKSYEETVDENTVIYLDKNNSYLDIFSNGQ</sequence>
<dbReference type="Pfam" id="PF01145">
    <property type="entry name" value="Band_7"/>
    <property type="match status" value="1"/>
</dbReference>
<gene>
    <name evidence="9" type="ORF">JOC49_002198</name>
</gene>
<dbReference type="GO" id="GO:0008233">
    <property type="term" value="F:peptidase activity"/>
    <property type="evidence" value="ECO:0007669"/>
    <property type="project" value="UniProtKB-KW"/>
</dbReference>
<dbReference type="Gene3D" id="3.30.479.30">
    <property type="entry name" value="Band 7 domain"/>
    <property type="match status" value="1"/>
</dbReference>
<evidence type="ECO:0000256" key="7">
    <source>
        <dbReference type="SAM" id="Phobius"/>
    </source>
</evidence>
<keyword evidence="9" id="KW-0645">Protease</keyword>
<evidence type="ECO:0000256" key="3">
    <source>
        <dbReference type="ARBA" id="ARBA00022692"/>
    </source>
</evidence>
<dbReference type="PIRSF" id="PIRSF005651">
    <property type="entry name" value="HflC"/>
    <property type="match status" value="1"/>
</dbReference>
<dbReference type="CDD" id="cd03405">
    <property type="entry name" value="SPFH_HflC"/>
    <property type="match status" value="1"/>
</dbReference>